<name>A0ABW2GTJ0_9ACTN</name>
<dbReference type="RefSeq" id="WP_376805138.1">
    <property type="nucleotide sequence ID" value="NZ_JBHTAC010000003.1"/>
</dbReference>
<dbReference type="PANTHER" id="PTHR33221">
    <property type="entry name" value="WINGED HELIX-TURN-HELIX TRANSCRIPTIONAL REGULATOR, RRF2 FAMILY"/>
    <property type="match status" value="1"/>
</dbReference>
<dbReference type="InterPro" id="IPR036388">
    <property type="entry name" value="WH-like_DNA-bd_sf"/>
</dbReference>
<reference evidence="3" key="1">
    <citation type="journal article" date="2019" name="Int. J. Syst. Evol. Microbiol.">
        <title>The Global Catalogue of Microorganisms (GCM) 10K type strain sequencing project: providing services to taxonomists for standard genome sequencing and annotation.</title>
        <authorList>
            <consortium name="The Broad Institute Genomics Platform"/>
            <consortium name="The Broad Institute Genome Sequencing Center for Infectious Disease"/>
            <person name="Wu L."/>
            <person name="Ma J."/>
        </authorList>
    </citation>
    <scope>NUCLEOTIDE SEQUENCE [LARGE SCALE GENOMIC DNA]</scope>
    <source>
        <strain evidence="3">CGMCC 1.9106</strain>
    </source>
</reference>
<comment type="caution">
    <text evidence="2">The sequence shown here is derived from an EMBL/GenBank/DDBJ whole genome shotgun (WGS) entry which is preliminary data.</text>
</comment>
<dbReference type="SUPFAM" id="SSF46785">
    <property type="entry name" value="Winged helix' DNA-binding domain"/>
    <property type="match status" value="1"/>
</dbReference>
<dbReference type="PANTHER" id="PTHR33221:SF5">
    <property type="entry name" value="HTH-TYPE TRANSCRIPTIONAL REGULATOR ISCR"/>
    <property type="match status" value="1"/>
</dbReference>
<evidence type="ECO:0000313" key="3">
    <source>
        <dbReference type="Proteomes" id="UP001596392"/>
    </source>
</evidence>
<evidence type="ECO:0000256" key="1">
    <source>
        <dbReference type="ARBA" id="ARBA00023125"/>
    </source>
</evidence>
<gene>
    <name evidence="2" type="ORF">ACFQO7_04230</name>
</gene>
<dbReference type="NCBIfam" id="TIGR00738">
    <property type="entry name" value="rrf2_super"/>
    <property type="match status" value="1"/>
</dbReference>
<organism evidence="2 3">
    <name type="scientific">Catellatospora aurea</name>
    <dbReference type="NCBI Taxonomy" id="1337874"/>
    <lineage>
        <taxon>Bacteria</taxon>
        <taxon>Bacillati</taxon>
        <taxon>Actinomycetota</taxon>
        <taxon>Actinomycetes</taxon>
        <taxon>Micromonosporales</taxon>
        <taxon>Micromonosporaceae</taxon>
        <taxon>Catellatospora</taxon>
    </lineage>
</organism>
<keyword evidence="1" id="KW-0238">DNA-binding</keyword>
<evidence type="ECO:0000313" key="2">
    <source>
        <dbReference type="EMBL" id="MFC7241684.1"/>
    </source>
</evidence>
<keyword evidence="3" id="KW-1185">Reference proteome</keyword>
<protein>
    <submittedName>
        <fullName evidence="2">RrF2 family transcriptional regulator</fullName>
    </submittedName>
</protein>
<sequence>MHISARHDYAVQAMLAIAAAGGGPVKTSDLAAMQGIPVSYLPSILADLRRAELLSSRPGTDGGFSLARPIAQISVGDIMRAVSGALASVRGRPPHTITYTGAATALAGLWRSVHTFTSDLLDSTTLDRLLDADRALAAASPDHDRAGGGTGGHRP</sequence>
<dbReference type="Pfam" id="PF02082">
    <property type="entry name" value="Rrf2"/>
    <property type="match status" value="1"/>
</dbReference>
<accession>A0ABW2GTJ0</accession>
<dbReference type="Proteomes" id="UP001596392">
    <property type="component" value="Unassembled WGS sequence"/>
</dbReference>
<dbReference type="EMBL" id="JBHTAC010000003">
    <property type="protein sequence ID" value="MFC7241684.1"/>
    <property type="molecule type" value="Genomic_DNA"/>
</dbReference>
<dbReference type="Gene3D" id="1.10.10.10">
    <property type="entry name" value="Winged helix-like DNA-binding domain superfamily/Winged helix DNA-binding domain"/>
    <property type="match status" value="1"/>
</dbReference>
<dbReference type="PROSITE" id="PS51197">
    <property type="entry name" value="HTH_RRF2_2"/>
    <property type="match status" value="1"/>
</dbReference>
<dbReference type="InterPro" id="IPR000944">
    <property type="entry name" value="Tscrpt_reg_Rrf2"/>
</dbReference>
<dbReference type="InterPro" id="IPR036390">
    <property type="entry name" value="WH_DNA-bd_sf"/>
</dbReference>
<proteinExistence type="predicted"/>